<accession>A0A0H4VF52</accession>
<dbReference type="Pfam" id="PF10082">
    <property type="entry name" value="BBP2_2"/>
    <property type="match status" value="1"/>
</dbReference>
<protein>
    <recommendedName>
        <fullName evidence="3">Outer membrane beta-barrel protein</fullName>
    </recommendedName>
</protein>
<dbReference type="InterPro" id="IPR018759">
    <property type="entry name" value="BBP2_2"/>
</dbReference>
<sequence>MLIASPAQFAFAQEIGSTAPSVRGDDPEYEARNAEFGGLRLAAGGEARIEYDDNVFAQPDSTTSDAILRFNPYVELSRSGGRLSARLRGALDVRRYLDETSEDAEAGILSLEPTLALGQGGTLSGIASWERSVENRGDPEARSLLGIGPRRYDVFTGGVRYNRQGARIMLNAEMNAQKIDALSALDADRDYSTWFGQAGVGFRPGGAFYLTATAFGNHRDFRLDDILTGASRDSSTYGGRLGVQFTDGGLFEGRLGAGVFQLDFDDPLAPSRTGFSLDGYVTYRPTRRSALSVNLFNGDVASFRSGATARTDTRIGVRYEQEIRHNVLGHLTAGFQKSDYFGSGTTEETWRLGAAVEYIVSRNISLVANVRYGDRASDLAFENFERFGAGLGVRVRF</sequence>
<dbReference type="EMBL" id="CP011310">
    <property type="protein sequence ID" value="AKQ41684.2"/>
    <property type="molecule type" value="Genomic_DNA"/>
</dbReference>
<gene>
    <name evidence="1" type="ORF">CP97_06075</name>
</gene>
<evidence type="ECO:0000313" key="1">
    <source>
        <dbReference type="EMBL" id="AKQ41684.2"/>
    </source>
</evidence>
<reference evidence="1 2" key="1">
    <citation type="journal article" date="2015" name="Int. J. Syst. Evol. Microbiol.">
        <title>Erythrobacter atlanticus sp. nov., a bacterium from ocean sediment able to degrade polycyclic aromatic hydrocarbons.</title>
        <authorList>
            <person name="Zhuang L."/>
            <person name="Liu Y."/>
            <person name="Wang L."/>
            <person name="Wang W."/>
            <person name="Shao Z."/>
        </authorList>
    </citation>
    <scope>NUCLEOTIDE SEQUENCE [LARGE SCALE GENOMIC DNA]</scope>
    <source>
        <strain evidence="2">s21-N3</strain>
    </source>
</reference>
<dbReference type="KEGG" id="ery:CP97_06075"/>
<evidence type="ECO:0008006" key="3">
    <source>
        <dbReference type="Google" id="ProtNLM"/>
    </source>
</evidence>
<dbReference type="RefSeq" id="WP_161485448.1">
    <property type="nucleotide sequence ID" value="NZ_CP011310.1"/>
</dbReference>
<dbReference type="InterPro" id="IPR036709">
    <property type="entry name" value="Autotransporte_beta_dom_sf"/>
</dbReference>
<reference evidence="2" key="2">
    <citation type="submission" date="2015-04" db="EMBL/GenBank/DDBJ databases">
        <title>The complete genome sequence of Erythrobacter sp. s21-N3.</title>
        <authorList>
            <person name="Zhuang L."/>
            <person name="Liu Y."/>
            <person name="Shao Z."/>
        </authorList>
    </citation>
    <scope>NUCLEOTIDE SEQUENCE [LARGE SCALE GENOMIC DNA]</scope>
    <source>
        <strain evidence="2">s21-N3</strain>
    </source>
</reference>
<organism evidence="1 2">
    <name type="scientific">Aurantiacibacter atlanticus</name>
    <dbReference type="NCBI Taxonomy" id="1648404"/>
    <lineage>
        <taxon>Bacteria</taxon>
        <taxon>Pseudomonadati</taxon>
        <taxon>Pseudomonadota</taxon>
        <taxon>Alphaproteobacteria</taxon>
        <taxon>Sphingomonadales</taxon>
        <taxon>Erythrobacteraceae</taxon>
        <taxon>Aurantiacibacter</taxon>
    </lineage>
</organism>
<proteinExistence type="predicted"/>
<name>A0A0H4VF52_9SPHN</name>
<keyword evidence="2" id="KW-1185">Reference proteome</keyword>
<evidence type="ECO:0000313" key="2">
    <source>
        <dbReference type="Proteomes" id="UP000059113"/>
    </source>
</evidence>
<dbReference type="STRING" id="1648404.CP97_06075"/>
<dbReference type="Proteomes" id="UP000059113">
    <property type="component" value="Chromosome"/>
</dbReference>
<dbReference type="SUPFAM" id="SSF103515">
    <property type="entry name" value="Autotransporter"/>
    <property type="match status" value="1"/>
</dbReference>
<dbReference type="AlphaFoldDB" id="A0A0H4VF52"/>